<comment type="caution">
    <text evidence="2">The sequence shown here is derived from an EMBL/GenBank/DDBJ whole genome shotgun (WGS) entry which is preliminary data.</text>
</comment>
<proteinExistence type="predicted"/>
<feature type="compositionally biased region" description="Basic and acidic residues" evidence="1">
    <location>
        <begin position="1"/>
        <end position="11"/>
    </location>
</feature>
<keyword evidence="3" id="KW-1185">Reference proteome</keyword>
<gene>
    <name evidence="2" type="ORF">GCM10007907_11690</name>
</gene>
<evidence type="ECO:0000313" key="2">
    <source>
        <dbReference type="EMBL" id="GLR12379.1"/>
    </source>
</evidence>
<dbReference type="EMBL" id="BSOG01000001">
    <property type="protein sequence ID" value="GLR12379.1"/>
    <property type="molecule type" value="Genomic_DNA"/>
</dbReference>
<reference evidence="3" key="1">
    <citation type="journal article" date="2019" name="Int. J. Syst. Evol. Microbiol.">
        <title>The Global Catalogue of Microorganisms (GCM) 10K type strain sequencing project: providing services to taxonomists for standard genome sequencing and annotation.</title>
        <authorList>
            <consortium name="The Broad Institute Genomics Platform"/>
            <consortium name="The Broad Institute Genome Sequencing Center for Infectious Disease"/>
            <person name="Wu L."/>
            <person name="Ma J."/>
        </authorList>
    </citation>
    <scope>NUCLEOTIDE SEQUENCE [LARGE SCALE GENOMIC DNA]</scope>
    <source>
        <strain evidence="3">NBRC 110044</strain>
    </source>
</reference>
<feature type="region of interest" description="Disordered" evidence="1">
    <location>
        <begin position="1"/>
        <end position="23"/>
    </location>
</feature>
<sequence>MQVGVSKREVHQGVPLSGCAGGEGIGPGPAASIIESTPFDGLNLKENLYMVPRLFYRQVMRSNTKAFVGEELGLEREWRRNDMLTAPHGPVFVGQS</sequence>
<evidence type="ECO:0000256" key="1">
    <source>
        <dbReference type="SAM" id="MobiDB-lite"/>
    </source>
</evidence>
<evidence type="ECO:0000313" key="3">
    <source>
        <dbReference type="Proteomes" id="UP001156706"/>
    </source>
</evidence>
<protein>
    <submittedName>
        <fullName evidence="2">Uncharacterized protein</fullName>
    </submittedName>
</protein>
<dbReference type="Proteomes" id="UP001156706">
    <property type="component" value="Unassembled WGS sequence"/>
</dbReference>
<name>A0ABQ5YES3_9NEIS</name>
<organism evidence="2 3">
    <name type="scientific">Chitinimonas prasina</name>
    <dbReference type="NCBI Taxonomy" id="1434937"/>
    <lineage>
        <taxon>Bacteria</taxon>
        <taxon>Pseudomonadati</taxon>
        <taxon>Pseudomonadota</taxon>
        <taxon>Betaproteobacteria</taxon>
        <taxon>Neisseriales</taxon>
        <taxon>Chitinibacteraceae</taxon>
        <taxon>Chitinimonas</taxon>
    </lineage>
</organism>
<accession>A0ABQ5YES3</accession>